<evidence type="ECO:0000259" key="6">
    <source>
        <dbReference type="PROSITE" id="PS51194"/>
    </source>
</evidence>
<feature type="compositionally biased region" description="Gly residues" evidence="5">
    <location>
        <begin position="79"/>
        <end position="118"/>
    </location>
</feature>
<keyword evidence="3" id="KW-0067">ATP-binding</keyword>
<evidence type="ECO:0000256" key="5">
    <source>
        <dbReference type="SAM" id="MobiDB-lite"/>
    </source>
</evidence>
<feature type="region of interest" description="Disordered" evidence="5">
    <location>
        <begin position="1"/>
        <end position="118"/>
    </location>
</feature>
<dbReference type="InterPro" id="IPR001650">
    <property type="entry name" value="Helicase_C-like"/>
</dbReference>
<dbReference type="Pfam" id="PF00270">
    <property type="entry name" value="DEAD"/>
    <property type="match status" value="1"/>
</dbReference>
<dbReference type="PANTHER" id="PTHR47958">
    <property type="entry name" value="ATP-DEPENDENT RNA HELICASE DBP3"/>
    <property type="match status" value="1"/>
</dbReference>
<dbReference type="Proteomes" id="UP000583929">
    <property type="component" value="Unassembled WGS sequence"/>
</dbReference>
<organism evidence="7 8">
    <name type="scientific">Cannabis sativa</name>
    <name type="common">Hemp</name>
    <name type="synonym">Marijuana</name>
    <dbReference type="NCBI Taxonomy" id="3483"/>
    <lineage>
        <taxon>Eukaryota</taxon>
        <taxon>Viridiplantae</taxon>
        <taxon>Streptophyta</taxon>
        <taxon>Embryophyta</taxon>
        <taxon>Tracheophyta</taxon>
        <taxon>Spermatophyta</taxon>
        <taxon>Magnoliopsida</taxon>
        <taxon>eudicotyledons</taxon>
        <taxon>Gunneridae</taxon>
        <taxon>Pentapetalae</taxon>
        <taxon>rosids</taxon>
        <taxon>fabids</taxon>
        <taxon>Rosales</taxon>
        <taxon>Cannabaceae</taxon>
        <taxon>Cannabis</taxon>
    </lineage>
</organism>
<dbReference type="InterPro" id="IPR027417">
    <property type="entry name" value="P-loop_NTPase"/>
</dbReference>
<reference evidence="7 8" key="1">
    <citation type="journal article" date="2020" name="bioRxiv">
        <title>Sequence and annotation of 42 cannabis genomes reveals extensive copy number variation in cannabinoid synthesis and pathogen resistance genes.</title>
        <authorList>
            <person name="Mckernan K.J."/>
            <person name="Helbert Y."/>
            <person name="Kane L.T."/>
            <person name="Ebling H."/>
            <person name="Zhang L."/>
            <person name="Liu B."/>
            <person name="Eaton Z."/>
            <person name="Mclaughlin S."/>
            <person name="Kingan S."/>
            <person name="Baybayan P."/>
            <person name="Concepcion G."/>
            <person name="Jordan M."/>
            <person name="Riva A."/>
            <person name="Barbazuk W."/>
            <person name="Harkins T."/>
        </authorList>
    </citation>
    <scope>NUCLEOTIDE SEQUENCE [LARGE SCALE GENOMIC DNA]</scope>
    <source>
        <strain evidence="8">cv. Jamaican Lion 4</strain>
        <tissue evidence="7">Leaf</tissue>
    </source>
</reference>
<dbReference type="AlphaFoldDB" id="A0A7J6I8K7"/>
<accession>A0A7J6I8K7</accession>
<dbReference type="GO" id="GO:0003724">
    <property type="term" value="F:RNA helicase activity"/>
    <property type="evidence" value="ECO:0007669"/>
    <property type="project" value="UniProtKB-EC"/>
</dbReference>
<dbReference type="EMBL" id="JAATIQ010000006">
    <property type="protein sequence ID" value="KAF4402990.1"/>
    <property type="molecule type" value="Genomic_DNA"/>
</dbReference>
<proteinExistence type="predicted"/>
<dbReference type="InterPro" id="IPR011545">
    <property type="entry name" value="DEAD/DEAH_box_helicase_dom"/>
</dbReference>
<keyword evidence="4" id="KW-0694">RNA-binding</keyword>
<keyword evidence="8" id="KW-1185">Reference proteome</keyword>
<name>A0A7J6I8K7_CANSA</name>
<evidence type="ECO:0000313" key="7">
    <source>
        <dbReference type="EMBL" id="KAF4402990.1"/>
    </source>
</evidence>
<evidence type="ECO:0000256" key="3">
    <source>
        <dbReference type="ARBA" id="ARBA00022840"/>
    </source>
</evidence>
<dbReference type="PROSITE" id="PS51194">
    <property type="entry name" value="HELICASE_CTER"/>
    <property type="match status" value="1"/>
</dbReference>
<dbReference type="SMART" id="SM00490">
    <property type="entry name" value="HELICc"/>
    <property type="match status" value="1"/>
</dbReference>
<evidence type="ECO:0000256" key="1">
    <source>
        <dbReference type="ARBA" id="ARBA00012552"/>
    </source>
</evidence>
<feature type="domain" description="Helicase C-terminal" evidence="6">
    <location>
        <begin position="293"/>
        <end position="409"/>
    </location>
</feature>
<feature type="compositionally biased region" description="Acidic residues" evidence="5">
    <location>
        <begin position="154"/>
        <end position="171"/>
    </location>
</feature>
<sequence length="409" mass="41714">MARMKVVTVLGGDDGDGDDGFGVFDDGGEGGTVGGDDNFGDDPSTGGGDDDTDGDDGTGDTIGFVGGDGAVGEGIATDGVGGTSTVGSVGGDGDAAWNNGGGTDTDGGGDVVSDDGGGIDTDGDDVGDTSFVGDGDFDNGGVFGVLDDGGGIDTDGDGGGDTGIDDTDGDGGGDSIGAGVSNDGGGIDTDGDGGTDTGGDGLRGVDDLLRGIYGCGFEKPSAMVQALILSPTRELASQTEKVILAIGSFINIQAHSCIGGKSVGEDIRQLEYGVHVVSGTPGRDESDEMLSRGFKDQIYDVYRYLPPELQVDWLTEKMRSNNFTVSAMHGDMPQKERDAIMGEFRDGTTRVLITTDVWARGLDVQQVSLVINYDLPNNRELYIHALVVLVGLDARVLQSTLLKAMILRF</sequence>
<dbReference type="GO" id="GO:0003723">
    <property type="term" value="F:RNA binding"/>
    <property type="evidence" value="ECO:0007669"/>
    <property type="project" value="UniProtKB-KW"/>
</dbReference>
<protein>
    <recommendedName>
        <fullName evidence="1">RNA helicase</fullName>
        <ecNumber evidence="1">3.6.4.13</ecNumber>
    </recommendedName>
</protein>
<gene>
    <name evidence="7" type="ORF">G4B88_010442</name>
</gene>
<keyword evidence="2" id="KW-0547">Nucleotide-binding</keyword>
<dbReference type="CDD" id="cd18787">
    <property type="entry name" value="SF2_C_DEAD"/>
    <property type="match status" value="1"/>
</dbReference>
<dbReference type="EC" id="3.6.4.13" evidence="1"/>
<dbReference type="GO" id="GO:0005524">
    <property type="term" value="F:ATP binding"/>
    <property type="evidence" value="ECO:0007669"/>
    <property type="project" value="UniProtKB-KW"/>
</dbReference>
<dbReference type="Pfam" id="PF00271">
    <property type="entry name" value="Helicase_C"/>
    <property type="match status" value="1"/>
</dbReference>
<dbReference type="SUPFAM" id="SSF52540">
    <property type="entry name" value="P-loop containing nucleoside triphosphate hydrolases"/>
    <property type="match status" value="1"/>
</dbReference>
<feature type="region of interest" description="Disordered" evidence="5">
    <location>
        <begin position="148"/>
        <end position="199"/>
    </location>
</feature>
<comment type="caution">
    <text evidence="7">The sequence shown here is derived from an EMBL/GenBank/DDBJ whole genome shotgun (WGS) entry which is preliminary data.</text>
</comment>
<evidence type="ECO:0000256" key="2">
    <source>
        <dbReference type="ARBA" id="ARBA00022741"/>
    </source>
</evidence>
<feature type="compositionally biased region" description="Acidic residues" evidence="5">
    <location>
        <begin position="48"/>
        <end position="58"/>
    </location>
</feature>
<evidence type="ECO:0000313" key="8">
    <source>
        <dbReference type="Proteomes" id="UP000583929"/>
    </source>
</evidence>
<dbReference type="Gene3D" id="3.40.50.300">
    <property type="entry name" value="P-loop containing nucleotide triphosphate hydrolases"/>
    <property type="match status" value="2"/>
</dbReference>
<feature type="compositionally biased region" description="Gly residues" evidence="5">
    <location>
        <begin position="172"/>
        <end position="199"/>
    </location>
</feature>
<evidence type="ECO:0000256" key="4">
    <source>
        <dbReference type="ARBA" id="ARBA00022884"/>
    </source>
</evidence>